<dbReference type="RefSeq" id="WP_420243929.1">
    <property type="nucleotide sequence ID" value="NZ_BOPV01000001.1"/>
</dbReference>
<protein>
    <submittedName>
        <fullName evidence="8">Ubiquinol oxidase subunit II, cyanide insensitive</fullName>
    </submittedName>
</protein>
<keyword evidence="5 7" id="KW-1133">Transmembrane helix</keyword>
<comment type="caution">
    <text evidence="8">The sequence shown here is derived from an EMBL/GenBank/DDBJ whole genome shotgun (WGS) entry which is preliminary data.</text>
</comment>
<proteinExistence type="inferred from homology"/>
<dbReference type="Pfam" id="PF02322">
    <property type="entry name" value="Cyt_bd_oxida_II"/>
    <property type="match status" value="1"/>
</dbReference>
<dbReference type="GO" id="GO:0016682">
    <property type="term" value="F:oxidoreductase activity, acting on diphenols and related substances as donors, oxygen as acceptor"/>
    <property type="evidence" value="ECO:0007669"/>
    <property type="project" value="TreeGrafter"/>
</dbReference>
<dbReference type="AlphaFoldDB" id="A0A8S8XDH0"/>
<feature type="transmembrane region" description="Helical" evidence="7">
    <location>
        <begin position="120"/>
        <end position="138"/>
    </location>
</feature>
<evidence type="ECO:0000256" key="4">
    <source>
        <dbReference type="ARBA" id="ARBA00022692"/>
    </source>
</evidence>
<evidence type="ECO:0000256" key="6">
    <source>
        <dbReference type="ARBA" id="ARBA00023136"/>
    </source>
</evidence>
<dbReference type="NCBIfam" id="TIGR00203">
    <property type="entry name" value="cydB"/>
    <property type="match status" value="1"/>
</dbReference>
<dbReference type="GO" id="GO:0005886">
    <property type="term" value="C:plasma membrane"/>
    <property type="evidence" value="ECO:0007669"/>
    <property type="project" value="UniProtKB-SubCell"/>
</dbReference>
<evidence type="ECO:0000256" key="2">
    <source>
        <dbReference type="ARBA" id="ARBA00007543"/>
    </source>
</evidence>
<reference evidence="8" key="1">
    <citation type="submission" date="2021-02" db="EMBL/GenBank/DDBJ databases">
        <title>Genome sequence of Rhodospirillales sp. strain TMPK1 isolated from soil.</title>
        <authorList>
            <person name="Nakai R."/>
            <person name="Kusada H."/>
            <person name="Tamaki H."/>
        </authorList>
    </citation>
    <scope>NUCLEOTIDE SEQUENCE</scope>
    <source>
        <strain evidence="8">TMPK1</strain>
    </source>
</reference>
<accession>A0A8S8XDH0</accession>
<feature type="transmembrane region" description="Helical" evidence="7">
    <location>
        <begin position="229"/>
        <end position="247"/>
    </location>
</feature>
<evidence type="ECO:0000313" key="9">
    <source>
        <dbReference type="Proteomes" id="UP000681075"/>
    </source>
</evidence>
<organism evidence="8 9">
    <name type="scientific">Roseiterribacter gracilis</name>
    <dbReference type="NCBI Taxonomy" id="2812848"/>
    <lineage>
        <taxon>Bacteria</taxon>
        <taxon>Pseudomonadati</taxon>
        <taxon>Pseudomonadota</taxon>
        <taxon>Alphaproteobacteria</taxon>
        <taxon>Rhodospirillales</taxon>
        <taxon>Roseiterribacteraceae</taxon>
        <taxon>Roseiterribacter</taxon>
    </lineage>
</organism>
<dbReference type="InterPro" id="IPR003317">
    <property type="entry name" value="Cyt-d_oxidase_su2"/>
</dbReference>
<evidence type="ECO:0000256" key="7">
    <source>
        <dbReference type="SAM" id="Phobius"/>
    </source>
</evidence>
<feature type="transmembrane region" description="Helical" evidence="7">
    <location>
        <begin position="82"/>
        <end position="100"/>
    </location>
</feature>
<dbReference type="GO" id="GO:0019646">
    <property type="term" value="P:aerobic electron transport chain"/>
    <property type="evidence" value="ECO:0007669"/>
    <property type="project" value="TreeGrafter"/>
</dbReference>
<gene>
    <name evidence="8" type="primary">cioB</name>
    <name evidence="8" type="ORF">TMPK1_29810</name>
</gene>
<dbReference type="EMBL" id="BOPV01000001">
    <property type="protein sequence ID" value="GIL40744.1"/>
    <property type="molecule type" value="Genomic_DNA"/>
</dbReference>
<feature type="transmembrane region" description="Helical" evidence="7">
    <location>
        <begin position="6"/>
        <end position="37"/>
    </location>
</feature>
<keyword evidence="9" id="KW-1185">Reference proteome</keyword>
<comment type="similarity">
    <text evidence="2">Belongs to the cytochrome ubiquinol oxidase subunit 2 family.</text>
</comment>
<keyword evidence="4 7" id="KW-0812">Transmembrane</keyword>
<evidence type="ECO:0000256" key="1">
    <source>
        <dbReference type="ARBA" id="ARBA00004651"/>
    </source>
</evidence>
<keyword evidence="3" id="KW-1003">Cell membrane</keyword>
<feature type="transmembrane region" description="Helical" evidence="7">
    <location>
        <begin position="158"/>
        <end position="180"/>
    </location>
</feature>
<feature type="transmembrane region" description="Helical" evidence="7">
    <location>
        <begin position="192"/>
        <end position="214"/>
    </location>
</feature>
<dbReference type="GO" id="GO:0070069">
    <property type="term" value="C:cytochrome complex"/>
    <property type="evidence" value="ECO:0007669"/>
    <property type="project" value="TreeGrafter"/>
</dbReference>
<sequence length="335" mass="37020">MSIDLPLIWAGIIVVGVFMYVLLDGFDLGIGILFPFAPDDAARDKMMNSVAPIWDGNETWLVLGGAGLLAAFPAAYSIILSALYLPLIVMLLGLTFRGVAFEFRFKANTSRYLWDRSFQFGSLIATFTQGVVLGAFVQGFHHDGITHTGGPFDWLTPFALMTGVALVAGYALLGATWLVMKTEGALQAWARKVSVTLLIAVTIFIAVVSLWVPFLETDIFQRWFTWPNLLYLSPVPLAVLVLFLYLVRALRRDDTHVQPFVLTLGLFALSYLGLGISLWPNVVPPNLSIWTASSPPESQGFLLWGAVFIVPMVIGYTGYSYWIFRGKVADDGYHH</sequence>
<name>A0A8S8XDH0_9PROT</name>
<dbReference type="GO" id="GO:0009055">
    <property type="term" value="F:electron transfer activity"/>
    <property type="evidence" value="ECO:0007669"/>
    <property type="project" value="TreeGrafter"/>
</dbReference>
<feature type="transmembrane region" description="Helical" evidence="7">
    <location>
        <begin position="301"/>
        <end position="324"/>
    </location>
</feature>
<keyword evidence="6 7" id="KW-0472">Membrane</keyword>
<evidence type="ECO:0000313" key="8">
    <source>
        <dbReference type="EMBL" id="GIL40744.1"/>
    </source>
</evidence>
<evidence type="ECO:0000256" key="5">
    <source>
        <dbReference type="ARBA" id="ARBA00022989"/>
    </source>
</evidence>
<feature type="transmembrane region" description="Helical" evidence="7">
    <location>
        <begin position="259"/>
        <end position="281"/>
    </location>
</feature>
<dbReference type="Proteomes" id="UP000681075">
    <property type="component" value="Unassembled WGS sequence"/>
</dbReference>
<dbReference type="PANTHER" id="PTHR43141">
    <property type="entry name" value="CYTOCHROME BD2 SUBUNIT II"/>
    <property type="match status" value="1"/>
</dbReference>
<dbReference type="PANTHER" id="PTHR43141:SF4">
    <property type="entry name" value="CYTOCHROME BD2 SUBUNIT II"/>
    <property type="match status" value="1"/>
</dbReference>
<evidence type="ECO:0000256" key="3">
    <source>
        <dbReference type="ARBA" id="ARBA00022475"/>
    </source>
</evidence>
<comment type="subcellular location">
    <subcellularLocation>
        <location evidence="1">Cell membrane</location>
        <topology evidence="1">Multi-pass membrane protein</topology>
    </subcellularLocation>
</comment>
<dbReference type="PIRSF" id="PIRSF000267">
    <property type="entry name" value="Cyt_oxidse_sub2"/>
    <property type="match status" value="1"/>
</dbReference>